<dbReference type="RefSeq" id="XP_065673625.1">
    <property type="nucleotide sequence ID" value="XM_065817553.1"/>
</dbReference>
<keyword evidence="3" id="KW-1185">Reference proteome</keyword>
<dbReference type="GeneID" id="100215621"/>
<dbReference type="Pfam" id="PF02209">
    <property type="entry name" value="VHP"/>
    <property type="match status" value="1"/>
</dbReference>
<evidence type="ECO:0000313" key="4">
    <source>
        <dbReference type="RefSeq" id="XP_065673624.1"/>
    </source>
</evidence>
<evidence type="ECO:0000313" key="5">
    <source>
        <dbReference type="RefSeq" id="XP_065673625.1"/>
    </source>
</evidence>
<sequence>MDSLDFDSIKITKNSSQAVRLKEFSDQRRKLKPNRNNEASQNPVRILNNRRELRSISDDEDEDNEDKETKEVNKEIKEVNDKKDFKIIGRTNGLNTGKIRSREHALTDDAKKGLESKEDITKASRSLRTTEKDKNTGIGTEKTNIYDGIKDVMLFHIKGNRHIQTRLVEPKTSSMNSGDVFVLITPKYIHQWNGKNCSIMEKSRGCEISSVVHQWKELGCISASINLMDEDREKPGVMTTTFWKILGDKKYIKKINEVLPDKEFEQYILETNKFFEICSDKIDDEDANCWLKPIEEYSGKIPSKKWLDSKKVYVLDFGTEVYSWVGRYATGAPRKKAAEVGLDYYKKDYQTDSKVHPFNLNCYNNNNNLPMPRPEWSVYGRMAEKTENVAFRRKFFDWPDPVDLKVQTIDAKVHAQLTKEFSSEPSTSLLLPIPAKQLLEPTPEPLMVHDGLFIGRGKGMRDNETLFNYGVTLNELTVWLISGNAHLEVPLENKGVFFSGEAYIVKWCFQIFRSGIQSLKGGKSRQDDTGKDHVFFFFWQGRDCSASDKGTAALMTIDLDTEEGPQIMVEQGKEPPAFYQLFNGEMIIHAGKALDFDVSAVGHGHMYWIKNEVECEACIVEVPLTSASLRSRGSFLVTSRHKLYLWHGCKVVGNSREIAQTATQSFIKRLNHLKLHLIEYDEGEETDEFWDALGDEEEYMSYLGISKEFNFTMRCFAFDSLNGCFQYKELSSSSYHPKHTCPFPILQSHLYELSQPGLVFIDNGFKMFLWQGWWPVTDETVDTTGPNTKAEKHRFDVNKKLALQSIKYYALEKNCPLSKTYVVYAGCEPLEFTNLFPFWNPNEEISKIQISAGYKMGEMKQLEEVLSKLEKNEYTLEELSSFPLPEGVDPSRIEDYLSNVDFLNLFGVSRSDFSLLPRWKQIDLKKRTCIF</sequence>
<dbReference type="SMART" id="SM00262">
    <property type="entry name" value="GEL"/>
    <property type="match status" value="4"/>
</dbReference>
<reference evidence="4 5" key="1">
    <citation type="submission" date="2025-05" db="UniProtKB">
        <authorList>
            <consortium name="RefSeq"/>
        </authorList>
    </citation>
    <scope>IDENTIFICATION</scope>
</reference>
<organism evidence="3 5">
    <name type="scientific">Hydra vulgaris</name>
    <name type="common">Hydra</name>
    <name type="synonym">Hydra attenuata</name>
    <dbReference type="NCBI Taxonomy" id="6087"/>
    <lineage>
        <taxon>Eukaryota</taxon>
        <taxon>Metazoa</taxon>
        <taxon>Cnidaria</taxon>
        <taxon>Hydrozoa</taxon>
        <taxon>Hydroidolina</taxon>
        <taxon>Anthoathecata</taxon>
        <taxon>Aplanulata</taxon>
        <taxon>Hydridae</taxon>
        <taxon>Hydra</taxon>
    </lineage>
</organism>
<dbReference type="InterPro" id="IPR036886">
    <property type="entry name" value="Villin_headpiece_dom_sf"/>
</dbReference>
<gene>
    <name evidence="4 5" type="primary">LOC100215621</name>
</gene>
<dbReference type="PANTHER" id="PTHR11977:SF45">
    <property type="entry name" value="SUPERVILLIN"/>
    <property type="match status" value="1"/>
</dbReference>
<dbReference type="InterPro" id="IPR007122">
    <property type="entry name" value="Villin/Gelsolin"/>
</dbReference>
<name>A0ABM4DGP1_HYDVU</name>
<feature type="compositionally biased region" description="Polar residues" evidence="1">
    <location>
        <begin position="34"/>
        <end position="43"/>
    </location>
</feature>
<feature type="region of interest" description="Disordered" evidence="1">
    <location>
        <begin position="20"/>
        <end position="72"/>
    </location>
</feature>
<evidence type="ECO:0000313" key="3">
    <source>
        <dbReference type="Proteomes" id="UP001652625"/>
    </source>
</evidence>
<proteinExistence type="predicted"/>
<dbReference type="SMART" id="SM00153">
    <property type="entry name" value="VHP"/>
    <property type="match status" value="1"/>
</dbReference>
<evidence type="ECO:0000259" key="2">
    <source>
        <dbReference type="SMART" id="SM00153"/>
    </source>
</evidence>
<dbReference type="InterPro" id="IPR003128">
    <property type="entry name" value="Villin_headpiece"/>
</dbReference>
<dbReference type="RefSeq" id="XP_065673624.1">
    <property type="nucleotide sequence ID" value="XM_065817552.1"/>
</dbReference>
<accession>A0ABM4DGP1</accession>
<feature type="domain" description="HP" evidence="2">
    <location>
        <begin position="896"/>
        <end position="931"/>
    </location>
</feature>
<dbReference type="SUPFAM" id="SSF47050">
    <property type="entry name" value="VHP, Villin headpiece domain"/>
    <property type="match status" value="1"/>
</dbReference>
<protein>
    <submittedName>
        <fullName evidence="4 5">Supervillin isoform X2</fullName>
    </submittedName>
</protein>
<dbReference type="InterPro" id="IPR029006">
    <property type="entry name" value="ADF-H/Gelsolin-like_dom_sf"/>
</dbReference>
<dbReference type="PANTHER" id="PTHR11977">
    <property type="entry name" value="VILLIN"/>
    <property type="match status" value="1"/>
</dbReference>
<evidence type="ECO:0000256" key="1">
    <source>
        <dbReference type="SAM" id="MobiDB-lite"/>
    </source>
</evidence>
<dbReference type="Gene3D" id="1.10.950.10">
    <property type="entry name" value="Villin headpiece domain"/>
    <property type="match status" value="1"/>
</dbReference>
<dbReference type="Gene3D" id="3.40.20.10">
    <property type="entry name" value="Severin"/>
    <property type="match status" value="5"/>
</dbReference>
<dbReference type="Proteomes" id="UP001652625">
    <property type="component" value="Chromosome 14"/>
</dbReference>
<dbReference type="SUPFAM" id="SSF55753">
    <property type="entry name" value="Actin depolymerizing proteins"/>
    <property type="match status" value="5"/>
</dbReference>
<dbReference type="PRINTS" id="PR00597">
    <property type="entry name" value="GELSOLIN"/>
</dbReference>